<accession>A0A915HHK9</accession>
<dbReference type="WBParaSite" id="nRc.2.0.1.t01095-RA">
    <property type="protein sequence ID" value="nRc.2.0.1.t01095-RA"/>
    <property type="gene ID" value="nRc.2.0.1.g01095"/>
</dbReference>
<name>A0A915HHK9_ROMCU</name>
<protein>
    <submittedName>
        <fullName evidence="2">Uncharacterized protein</fullName>
    </submittedName>
</protein>
<proteinExistence type="predicted"/>
<keyword evidence="1" id="KW-1185">Reference proteome</keyword>
<sequence length="100" mass="10882">MLLGVSWANEKAEEALVCCCSVDCKWVHIVNNSFDSTIFFTMGHAQQVIPRLQRVSVDGALGLMCAGGRPKARAGSVSCRVSFGMSPTTNMDQLEKNQLM</sequence>
<reference evidence="2" key="1">
    <citation type="submission" date="2022-11" db="UniProtKB">
        <authorList>
            <consortium name="WormBaseParasite"/>
        </authorList>
    </citation>
    <scope>IDENTIFICATION</scope>
</reference>
<organism evidence="1 2">
    <name type="scientific">Romanomermis culicivorax</name>
    <name type="common">Nematode worm</name>
    <dbReference type="NCBI Taxonomy" id="13658"/>
    <lineage>
        <taxon>Eukaryota</taxon>
        <taxon>Metazoa</taxon>
        <taxon>Ecdysozoa</taxon>
        <taxon>Nematoda</taxon>
        <taxon>Enoplea</taxon>
        <taxon>Dorylaimia</taxon>
        <taxon>Mermithida</taxon>
        <taxon>Mermithoidea</taxon>
        <taxon>Mermithidae</taxon>
        <taxon>Romanomermis</taxon>
    </lineage>
</organism>
<evidence type="ECO:0000313" key="1">
    <source>
        <dbReference type="Proteomes" id="UP000887565"/>
    </source>
</evidence>
<dbReference type="Proteomes" id="UP000887565">
    <property type="component" value="Unplaced"/>
</dbReference>
<evidence type="ECO:0000313" key="2">
    <source>
        <dbReference type="WBParaSite" id="nRc.2.0.1.t01095-RA"/>
    </source>
</evidence>
<dbReference type="AlphaFoldDB" id="A0A915HHK9"/>